<gene>
    <name evidence="3" type="ORF">HNR73_006432</name>
</gene>
<feature type="compositionally biased region" description="Low complexity" evidence="1">
    <location>
        <begin position="371"/>
        <end position="382"/>
    </location>
</feature>
<keyword evidence="2" id="KW-1133">Transmembrane helix</keyword>
<protein>
    <submittedName>
        <fullName evidence="3">Uncharacterized protein</fullName>
    </submittedName>
</protein>
<evidence type="ECO:0000313" key="4">
    <source>
        <dbReference type="Proteomes" id="UP000548476"/>
    </source>
</evidence>
<evidence type="ECO:0000313" key="3">
    <source>
        <dbReference type="EMBL" id="MBB6038546.1"/>
    </source>
</evidence>
<feature type="region of interest" description="Disordered" evidence="1">
    <location>
        <begin position="464"/>
        <end position="534"/>
    </location>
</feature>
<accession>A0A841FR67</accession>
<feature type="transmembrane region" description="Helical" evidence="2">
    <location>
        <begin position="266"/>
        <end position="288"/>
    </location>
</feature>
<dbReference type="AlphaFoldDB" id="A0A841FR67"/>
<dbReference type="EMBL" id="JACHGT010000017">
    <property type="protein sequence ID" value="MBB6038546.1"/>
    <property type="molecule type" value="Genomic_DNA"/>
</dbReference>
<reference evidence="3 4" key="1">
    <citation type="submission" date="2020-08" db="EMBL/GenBank/DDBJ databases">
        <title>Genomic Encyclopedia of Type Strains, Phase IV (KMG-IV): sequencing the most valuable type-strain genomes for metagenomic binning, comparative biology and taxonomic classification.</title>
        <authorList>
            <person name="Goeker M."/>
        </authorList>
    </citation>
    <scope>NUCLEOTIDE SEQUENCE [LARGE SCALE GENOMIC DNA]</scope>
    <source>
        <strain evidence="3 4">YIM 65646</strain>
    </source>
</reference>
<keyword evidence="2" id="KW-0472">Membrane</keyword>
<name>A0A841FR67_9ACTN</name>
<feature type="transmembrane region" description="Helical" evidence="2">
    <location>
        <begin position="214"/>
        <end position="232"/>
    </location>
</feature>
<evidence type="ECO:0000256" key="2">
    <source>
        <dbReference type="SAM" id="Phobius"/>
    </source>
</evidence>
<feature type="transmembrane region" description="Helical" evidence="2">
    <location>
        <begin position="239"/>
        <end position="260"/>
    </location>
</feature>
<sequence>MLRIAVIVALGLSASWWLPRVTVDTGPRETLVAVAVFADAPEPSDPPEIESPDGGLGEVPLPLGPDDLLGFLTDWVAGRVAEALTAMAEAITAGTLNLRVESLNVMDPADPSGFHDLSFGLARAGLLLLITTGGMWIMTHETLQTRISLKEILPRVVMAAIAMELSLRVLSWVIVHVNVVVNAILSLGFTPGTTHAIADTLTEISDSVSGTDSWLLLTLVIAITVMLTLLLVGVVSRTLLLMLLAITGPVAMACHALPATEAVTRWWWKALAACAVSAVGQALVLVLWMKVFFRDGQRVTNPLLMPDAIAAYADMLLVMALLWLMHKALALPMRKAFAPFGGNPVGAALQALLFTKSFGLVKGITRAATARKAAPPLRRTPPGAGGVVREEPGGFDSADPEHPRTPNSDPPKGPKPPRRGEASVGPRTETGWPKDEALVSTAVVPPGGAYAPAYRSARTYHRPAWHTTDNPFLPATPRPKPAPGTPPASRFRPVPVVEHQAEPLLPDASTPPTPAPPATPTRRRVRRRDGVRQW</sequence>
<feature type="compositionally biased region" description="Pro residues" evidence="1">
    <location>
        <begin position="474"/>
        <end position="486"/>
    </location>
</feature>
<comment type="caution">
    <text evidence="3">The sequence shown here is derived from an EMBL/GenBank/DDBJ whole genome shotgun (WGS) entry which is preliminary data.</text>
</comment>
<feature type="transmembrane region" description="Helical" evidence="2">
    <location>
        <begin position="309"/>
        <end position="326"/>
    </location>
</feature>
<keyword evidence="2" id="KW-0812">Transmembrane</keyword>
<organism evidence="3 4">
    <name type="scientific">Phytomonospora endophytica</name>
    <dbReference type="NCBI Taxonomy" id="714109"/>
    <lineage>
        <taxon>Bacteria</taxon>
        <taxon>Bacillati</taxon>
        <taxon>Actinomycetota</taxon>
        <taxon>Actinomycetes</taxon>
        <taxon>Micromonosporales</taxon>
        <taxon>Micromonosporaceae</taxon>
        <taxon>Phytomonospora</taxon>
    </lineage>
</organism>
<dbReference type="Proteomes" id="UP000548476">
    <property type="component" value="Unassembled WGS sequence"/>
</dbReference>
<feature type="compositionally biased region" description="Pro residues" evidence="1">
    <location>
        <begin position="509"/>
        <end position="519"/>
    </location>
</feature>
<dbReference type="RefSeq" id="WP_184791340.1">
    <property type="nucleotide sequence ID" value="NZ_BONT01000069.1"/>
</dbReference>
<feature type="region of interest" description="Disordered" evidence="1">
    <location>
        <begin position="371"/>
        <end position="437"/>
    </location>
</feature>
<evidence type="ECO:0000256" key="1">
    <source>
        <dbReference type="SAM" id="MobiDB-lite"/>
    </source>
</evidence>
<keyword evidence="4" id="KW-1185">Reference proteome</keyword>
<proteinExistence type="predicted"/>